<evidence type="ECO:0000256" key="2">
    <source>
        <dbReference type="ARBA" id="ARBA00022475"/>
    </source>
</evidence>
<evidence type="ECO:0000256" key="6">
    <source>
        <dbReference type="ARBA" id="ARBA00022840"/>
    </source>
</evidence>
<proteinExistence type="inferred from homology"/>
<evidence type="ECO:0000256" key="10">
    <source>
        <dbReference type="ARBA" id="ARBA00023136"/>
    </source>
</evidence>
<keyword evidence="5 11" id="KW-0547">Nucleotide-binding</keyword>
<dbReference type="PANTHER" id="PTHR30042:SF2">
    <property type="entry name" value="POTASSIUM-TRANSPORTING ATPASE KDPC SUBUNIT"/>
    <property type="match status" value="1"/>
</dbReference>
<keyword evidence="10 11" id="KW-0472">Membrane</keyword>
<keyword evidence="2 11" id="KW-1003">Cell membrane</keyword>
<evidence type="ECO:0000256" key="7">
    <source>
        <dbReference type="ARBA" id="ARBA00022958"/>
    </source>
</evidence>
<comment type="function">
    <text evidence="11">Part of the high-affinity ATP-driven potassium transport (or Kdp) system, which catalyzes the hydrolysis of ATP coupled with the electrogenic transport of potassium into the cytoplasm. This subunit acts as a catalytic chaperone that increases the ATP-binding affinity of the ATP-hydrolyzing subunit KdpB by the formation of a transient KdpB/KdpC/ATP ternary complex.</text>
</comment>
<reference evidence="12" key="2">
    <citation type="submission" date="2021-04" db="EMBL/GenBank/DDBJ databases">
        <authorList>
            <person name="Gilroy R."/>
        </authorList>
    </citation>
    <scope>NUCLEOTIDE SEQUENCE</scope>
    <source>
        <strain evidence="12">ChiSxjej5B17-1746</strain>
    </source>
</reference>
<comment type="similarity">
    <text evidence="11">Belongs to the KdpC family.</text>
</comment>
<keyword evidence="1 11" id="KW-0813">Transport</keyword>
<dbReference type="PANTHER" id="PTHR30042">
    <property type="entry name" value="POTASSIUM-TRANSPORTING ATPASE C CHAIN"/>
    <property type="match status" value="1"/>
</dbReference>
<dbReference type="Proteomes" id="UP000824264">
    <property type="component" value="Unassembled WGS sequence"/>
</dbReference>
<evidence type="ECO:0000256" key="11">
    <source>
        <dbReference type="HAMAP-Rule" id="MF_00276"/>
    </source>
</evidence>
<keyword evidence="8 11" id="KW-1133">Transmembrane helix</keyword>
<sequence>MTTATPSLSIFDHLWTNARLVVATMFVCCVLYTLLILGIGQTFTPFSANGYLLYNDKGELVGSSQIAQSFTKPEYFWPRPSAVDYNAAATGGSNLSPASKELRERAEKTIALYGATESNKIPADLVTASGAGMDPHITLAGAEYQLDRVAAARGLDKAVVRGLIQEHATIPGGPLTNAPIVNVLELNIALDALTKK</sequence>
<evidence type="ECO:0000256" key="9">
    <source>
        <dbReference type="ARBA" id="ARBA00023065"/>
    </source>
</evidence>
<evidence type="ECO:0000256" key="8">
    <source>
        <dbReference type="ARBA" id="ARBA00022989"/>
    </source>
</evidence>
<dbReference type="InterPro" id="IPR003820">
    <property type="entry name" value="KdpC"/>
</dbReference>
<keyword evidence="7 11" id="KW-0630">Potassium</keyword>
<evidence type="ECO:0000313" key="12">
    <source>
        <dbReference type="EMBL" id="HIW78507.1"/>
    </source>
</evidence>
<keyword evidence="9 11" id="KW-0406">Ion transport</keyword>
<protein>
    <recommendedName>
        <fullName evidence="11">Potassium-transporting ATPase KdpC subunit</fullName>
    </recommendedName>
    <alternativeName>
        <fullName evidence="11">ATP phosphohydrolase [potassium-transporting] C chain</fullName>
    </alternativeName>
    <alternativeName>
        <fullName evidence="11">Potassium-binding and translocating subunit C</fullName>
    </alternativeName>
    <alternativeName>
        <fullName evidence="11">Potassium-translocating ATPase C chain</fullName>
    </alternativeName>
</protein>
<dbReference type="NCBIfam" id="TIGR00681">
    <property type="entry name" value="kdpC"/>
    <property type="match status" value="1"/>
</dbReference>
<evidence type="ECO:0000256" key="3">
    <source>
        <dbReference type="ARBA" id="ARBA00022538"/>
    </source>
</evidence>
<evidence type="ECO:0000256" key="1">
    <source>
        <dbReference type="ARBA" id="ARBA00022448"/>
    </source>
</evidence>
<evidence type="ECO:0000256" key="5">
    <source>
        <dbReference type="ARBA" id="ARBA00022741"/>
    </source>
</evidence>
<dbReference type="GO" id="GO:0008556">
    <property type="term" value="F:P-type potassium transmembrane transporter activity"/>
    <property type="evidence" value="ECO:0007669"/>
    <property type="project" value="InterPro"/>
</dbReference>
<comment type="subunit">
    <text evidence="11">The system is composed of three essential subunits: KdpA, KdpB and KdpC.</text>
</comment>
<dbReference type="PIRSF" id="PIRSF001296">
    <property type="entry name" value="K_ATPase_KdpC"/>
    <property type="match status" value="1"/>
</dbReference>
<keyword evidence="4 11" id="KW-0812">Transmembrane</keyword>
<comment type="caution">
    <text evidence="12">The sequence shown here is derived from an EMBL/GenBank/DDBJ whole genome shotgun (WGS) entry which is preliminary data.</text>
</comment>
<evidence type="ECO:0000256" key="4">
    <source>
        <dbReference type="ARBA" id="ARBA00022692"/>
    </source>
</evidence>
<evidence type="ECO:0000313" key="13">
    <source>
        <dbReference type="Proteomes" id="UP000824264"/>
    </source>
</evidence>
<name>A0A9D1U8J6_9BACT</name>
<reference evidence="12" key="1">
    <citation type="journal article" date="2021" name="PeerJ">
        <title>Extensive microbial diversity within the chicken gut microbiome revealed by metagenomics and culture.</title>
        <authorList>
            <person name="Gilroy R."/>
            <person name="Ravi A."/>
            <person name="Getino M."/>
            <person name="Pursley I."/>
            <person name="Horton D.L."/>
            <person name="Alikhan N.F."/>
            <person name="Baker D."/>
            <person name="Gharbi K."/>
            <person name="Hall N."/>
            <person name="Watson M."/>
            <person name="Adriaenssens E.M."/>
            <person name="Foster-Nyarko E."/>
            <person name="Jarju S."/>
            <person name="Secka A."/>
            <person name="Antonio M."/>
            <person name="Oren A."/>
            <person name="Chaudhuri R.R."/>
            <person name="La Ragione R."/>
            <person name="Hildebrand F."/>
            <person name="Pallen M.J."/>
        </authorList>
    </citation>
    <scope>NUCLEOTIDE SEQUENCE</scope>
    <source>
        <strain evidence="12">ChiSxjej5B17-1746</strain>
    </source>
</reference>
<dbReference type="AlphaFoldDB" id="A0A9D1U8J6"/>
<keyword evidence="3 11" id="KW-0633">Potassium transport</keyword>
<organism evidence="12 13">
    <name type="scientific">Candidatus Bilophila faecipullorum</name>
    <dbReference type="NCBI Taxonomy" id="2838482"/>
    <lineage>
        <taxon>Bacteria</taxon>
        <taxon>Pseudomonadati</taxon>
        <taxon>Thermodesulfobacteriota</taxon>
        <taxon>Desulfovibrionia</taxon>
        <taxon>Desulfovibrionales</taxon>
        <taxon>Desulfovibrionaceae</taxon>
        <taxon>Bilophila</taxon>
    </lineage>
</organism>
<accession>A0A9D1U8J6</accession>
<comment type="subcellular location">
    <subcellularLocation>
        <location evidence="11">Cell membrane</location>
        <topology evidence="11">Single-pass membrane protein</topology>
    </subcellularLocation>
</comment>
<dbReference type="GO" id="GO:0005886">
    <property type="term" value="C:plasma membrane"/>
    <property type="evidence" value="ECO:0007669"/>
    <property type="project" value="UniProtKB-SubCell"/>
</dbReference>
<keyword evidence="6 11" id="KW-0067">ATP-binding</keyword>
<dbReference type="EMBL" id="DXGI01000182">
    <property type="protein sequence ID" value="HIW78507.1"/>
    <property type="molecule type" value="Genomic_DNA"/>
</dbReference>
<dbReference type="GO" id="GO:0005524">
    <property type="term" value="F:ATP binding"/>
    <property type="evidence" value="ECO:0007669"/>
    <property type="project" value="UniProtKB-UniRule"/>
</dbReference>
<feature type="transmembrane region" description="Helical" evidence="11">
    <location>
        <begin position="20"/>
        <end position="39"/>
    </location>
</feature>
<gene>
    <name evidence="11 12" type="primary">kdpC</name>
    <name evidence="12" type="ORF">H9874_05100</name>
</gene>
<dbReference type="HAMAP" id="MF_00276">
    <property type="entry name" value="KdpC"/>
    <property type="match status" value="1"/>
</dbReference>
<dbReference type="Pfam" id="PF02669">
    <property type="entry name" value="KdpC"/>
    <property type="match status" value="1"/>
</dbReference>